<organism evidence="3 4">
    <name type="scientific">Candidatus Kaiserbacteria bacterium CG10_big_fil_rev_8_21_14_0_10_56_12</name>
    <dbReference type="NCBI Taxonomy" id="1974611"/>
    <lineage>
        <taxon>Bacteria</taxon>
        <taxon>Candidatus Kaiseribacteriota</taxon>
    </lineage>
</organism>
<reference evidence="4" key="1">
    <citation type="submission" date="2017-09" db="EMBL/GenBank/DDBJ databases">
        <title>Depth-based differentiation of microbial function through sediment-hosted aquifers and enrichment of novel symbionts in the deep terrestrial subsurface.</title>
        <authorList>
            <person name="Probst A.J."/>
            <person name="Ladd B."/>
            <person name="Jarett J.K."/>
            <person name="Geller-Mcgrath D.E."/>
            <person name="Sieber C.M.K."/>
            <person name="Emerson J.B."/>
            <person name="Anantharaman K."/>
            <person name="Thomas B.C."/>
            <person name="Malmstrom R."/>
            <person name="Stieglmeier M."/>
            <person name="Klingl A."/>
            <person name="Woyke T."/>
            <person name="Ryan C.M."/>
            <person name="Banfield J.F."/>
        </authorList>
    </citation>
    <scope>NUCLEOTIDE SEQUENCE [LARGE SCALE GENOMIC DNA]</scope>
</reference>
<keyword evidence="1" id="KW-0472">Membrane</keyword>
<feature type="domain" description="Phosphatidic acid phosphatase type 2/haloperoxidase" evidence="2">
    <location>
        <begin position="33"/>
        <end position="142"/>
    </location>
</feature>
<feature type="transmembrane region" description="Helical" evidence="1">
    <location>
        <begin position="90"/>
        <end position="112"/>
    </location>
</feature>
<comment type="caution">
    <text evidence="3">The sequence shown here is derived from an EMBL/GenBank/DDBJ whole genome shotgun (WGS) entry which is preliminary data.</text>
</comment>
<evidence type="ECO:0000259" key="2">
    <source>
        <dbReference type="SMART" id="SM00014"/>
    </source>
</evidence>
<dbReference type="SUPFAM" id="SSF48317">
    <property type="entry name" value="Acid phosphatase/Vanadium-dependent haloperoxidase"/>
    <property type="match status" value="1"/>
</dbReference>
<protein>
    <recommendedName>
        <fullName evidence="2">Phosphatidic acid phosphatase type 2/haloperoxidase domain-containing protein</fullName>
    </recommendedName>
</protein>
<dbReference type="Gene3D" id="1.20.144.10">
    <property type="entry name" value="Phosphatidic acid phosphatase type 2/haloperoxidase"/>
    <property type="match status" value="1"/>
</dbReference>
<feature type="transmembrane region" description="Helical" evidence="1">
    <location>
        <begin position="37"/>
        <end position="56"/>
    </location>
</feature>
<dbReference type="InterPro" id="IPR036938">
    <property type="entry name" value="PAP2/HPO_sf"/>
</dbReference>
<feature type="transmembrane region" description="Helical" evidence="1">
    <location>
        <begin position="124"/>
        <end position="145"/>
    </location>
</feature>
<dbReference type="AlphaFoldDB" id="A0A2H0UA76"/>
<keyword evidence="1" id="KW-1133">Transmembrane helix</keyword>
<dbReference type="EMBL" id="PFBL01000008">
    <property type="protein sequence ID" value="PIR83309.1"/>
    <property type="molecule type" value="Genomic_DNA"/>
</dbReference>
<dbReference type="InterPro" id="IPR000326">
    <property type="entry name" value="PAP2/HPO"/>
</dbReference>
<accession>A0A2H0UA76</accession>
<evidence type="ECO:0000313" key="4">
    <source>
        <dbReference type="Proteomes" id="UP000230179"/>
    </source>
</evidence>
<dbReference type="Proteomes" id="UP000230179">
    <property type="component" value="Unassembled WGS sequence"/>
</dbReference>
<gene>
    <name evidence="3" type="ORF">COU19_01070</name>
</gene>
<name>A0A2H0UA76_9BACT</name>
<dbReference type="SMART" id="SM00014">
    <property type="entry name" value="acidPPc"/>
    <property type="match status" value="1"/>
</dbReference>
<dbReference type="Pfam" id="PF01569">
    <property type="entry name" value="PAP2"/>
    <property type="match status" value="1"/>
</dbReference>
<evidence type="ECO:0000313" key="3">
    <source>
        <dbReference type="EMBL" id="PIR83309.1"/>
    </source>
</evidence>
<keyword evidence="1" id="KW-0812">Transmembrane</keyword>
<evidence type="ECO:0000256" key="1">
    <source>
        <dbReference type="SAM" id="Phobius"/>
    </source>
</evidence>
<proteinExistence type="predicted"/>
<sequence length="154" mass="16438">MNLVIIFAAKYVYLVSVLVFVYYAYTAPDRKEFIRVAIVVAVLAFALSLIASALYYNPRPFMLEGAPAPLIAHAPGNGFPSDHVLFTGTLASIVTIVNPYGGAVLWVLALVVSAGRVLAGVHHTLDVVASLIISAGSAALVWAVFRRYYASPGK</sequence>
<feature type="transmembrane region" description="Helical" evidence="1">
    <location>
        <begin position="6"/>
        <end position="25"/>
    </location>
</feature>